<accession>A0A1A9Z205</accession>
<name>A0A1A9Z205_GLOPL</name>
<dbReference type="Proteomes" id="UP000092445">
    <property type="component" value="Unassembled WGS sequence"/>
</dbReference>
<keyword evidence="2" id="KW-1185">Reference proteome</keyword>
<dbReference type="AlphaFoldDB" id="A0A1A9Z205"/>
<evidence type="ECO:0000313" key="2">
    <source>
        <dbReference type="Proteomes" id="UP000092445"/>
    </source>
</evidence>
<dbReference type="EnsemblMetazoa" id="GPAI001267-RA">
    <property type="protein sequence ID" value="GPAI001267-PA"/>
    <property type="gene ID" value="GPAI001267"/>
</dbReference>
<evidence type="ECO:0000313" key="1">
    <source>
        <dbReference type="EnsemblMetazoa" id="GPAI001267-PA"/>
    </source>
</evidence>
<reference evidence="1" key="2">
    <citation type="submission" date="2020-05" db="UniProtKB">
        <authorList>
            <consortium name="EnsemblMetazoa"/>
        </authorList>
    </citation>
    <scope>IDENTIFICATION</scope>
    <source>
        <strain evidence="1">IAEA</strain>
    </source>
</reference>
<dbReference type="VEuPathDB" id="VectorBase:GPAI001267"/>
<organism evidence="1 2">
    <name type="scientific">Glossina pallidipes</name>
    <name type="common">Tsetse fly</name>
    <dbReference type="NCBI Taxonomy" id="7398"/>
    <lineage>
        <taxon>Eukaryota</taxon>
        <taxon>Metazoa</taxon>
        <taxon>Ecdysozoa</taxon>
        <taxon>Arthropoda</taxon>
        <taxon>Hexapoda</taxon>
        <taxon>Insecta</taxon>
        <taxon>Pterygota</taxon>
        <taxon>Neoptera</taxon>
        <taxon>Endopterygota</taxon>
        <taxon>Diptera</taxon>
        <taxon>Brachycera</taxon>
        <taxon>Muscomorpha</taxon>
        <taxon>Hippoboscoidea</taxon>
        <taxon>Glossinidae</taxon>
        <taxon>Glossina</taxon>
    </lineage>
</organism>
<evidence type="ECO:0008006" key="3">
    <source>
        <dbReference type="Google" id="ProtNLM"/>
    </source>
</evidence>
<protein>
    <recommendedName>
        <fullName evidence="3">Peptidase C19 ubiquitin carboxyl-terminal hydrolase domain-containing protein</fullName>
    </recommendedName>
</protein>
<sequence length="117" mass="12844">MASPMTPTPVYRLAAATSHHHIYAIPTHQYYDMGTVKTLTERTRLIELLRAPNILTSPTIEPSSKGLLNGPGQNNCFLNCAVQKSSSLHSATRNIANDDDNHDFVADIGINIDLIPF</sequence>
<reference evidence="2" key="1">
    <citation type="submission" date="2014-03" db="EMBL/GenBank/DDBJ databases">
        <authorList>
            <person name="Aksoy S."/>
            <person name="Warren W."/>
            <person name="Wilson R.K."/>
        </authorList>
    </citation>
    <scope>NUCLEOTIDE SEQUENCE [LARGE SCALE GENOMIC DNA]</scope>
    <source>
        <strain evidence="2">IAEA</strain>
    </source>
</reference>
<proteinExistence type="predicted"/>